<dbReference type="GO" id="GO:0042144">
    <property type="term" value="P:vacuole fusion, non-autophagic"/>
    <property type="evidence" value="ECO:0007669"/>
    <property type="project" value="TreeGrafter"/>
</dbReference>
<dbReference type="InterPro" id="IPR052471">
    <property type="entry name" value="PBI_I9"/>
</dbReference>
<gene>
    <name evidence="2" type="ORF">PENANT_c019G03043</name>
</gene>
<dbReference type="EMBL" id="MDYN01000019">
    <property type="protein sequence ID" value="OQD82909.1"/>
    <property type="molecule type" value="Genomic_DNA"/>
</dbReference>
<evidence type="ECO:0000256" key="1">
    <source>
        <dbReference type="ARBA" id="ARBA00038069"/>
    </source>
</evidence>
<organism evidence="2 3">
    <name type="scientific">Penicillium antarcticum</name>
    <dbReference type="NCBI Taxonomy" id="416450"/>
    <lineage>
        <taxon>Eukaryota</taxon>
        <taxon>Fungi</taxon>
        <taxon>Dikarya</taxon>
        <taxon>Ascomycota</taxon>
        <taxon>Pezizomycotina</taxon>
        <taxon>Eurotiomycetes</taxon>
        <taxon>Eurotiomycetidae</taxon>
        <taxon>Eurotiales</taxon>
        <taxon>Aspergillaceae</taxon>
        <taxon>Penicillium</taxon>
    </lineage>
</organism>
<evidence type="ECO:0008006" key="4">
    <source>
        <dbReference type="Google" id="ProtNLM"/>
    </source>
</evidence>
<evidence type="ECO:0000313" key="3">
    <source>
        <dbReference type="Proteomes" id="UP000191672"/>
    </source>
</evidence>
<dbReference type="Proteomes" id="UP000191672">
    <property type="component" value="Unassembled WGS sequence"/>
</dbReference>
<dbReference type="Gene3D" id="3.30.70.80">
    <property type="entry name" value="Peptidase S8 propeptide/proteinase inhibitor I9"/>
    <property type="match status" value="1"/>
</dbReference>
<dbReference type="SUPFAM" id="SSF54897">
    <property type="entry name" value="Protease propeptides/inhibitors"/>
    <property type="match status" value="1"/>
</dbReference>
<keyword evidence="3" id="KW-1185">Reference proteome</keyword>
<evidence type="ECO:0000313" key="2">
    <source>
        <dbReference type="EMBL" id="OQD82909.1"/>
    </source>
</evidence>
<protein>
    <recommendedName>
        <fullName evidence="4">Inhibitor I9 domain-containing protein</fullName>
    </recommendedName>
</protein>
<sequence length="70" mass="7746">MPVFNITLKADAPPEELQKAKDTAQEKGGVIQHEYSLIKGFTVSFPDDHVDTLESNEHIHVEQDGAVNTN</sequence>
<dbReference type="InterPro" id="IPR037045">
    <property type="entry name" value="S8pro/Inhibitor_I9_sf"/>
</dbReference>
<reference evidence="3" key="1">
    <citation type="journal article" date="2017" name="Nat. Microbiol.">
        <title>Global analysis of biosynthetic gene clusters reveals vast potential of secondary metabolite production in Penicillium species.</title>
        <authorList>
            <person name="Nielsen J.C."/>
            <person name="Grijseels S."/>
            <person name="Prigent S."/>
            <person name="Ji B."/>
            <person name="Dainat J."/>
            <person name="Nielsen K.F."/>
            <person name="Frisvad J.C."/>
            <person name="Workman M."/>
            <person name="Nielsen J."/>
        </authorList>
    </citation>
    <scope>NUCLEOTIDE SEQUENCE [LARGE SCALE GENOMIC DNA]</scope>
    <source>
        <strain evidence="3">IBT 31811</strain>
    </source>
</reference>
<name>A0A1V6Q106_9EURO</name>
<proteinExistence type="inferred from homology"/>
<dbReference type="OrthoDB" id="5518345at2759"/>
<dbReference type="PANTHER" id="PTHR28288">
    <property type="entry name" value="PROTEASE B INHIBITOR 2"/>
    <property type="match status" value="1"/>
</dbReference>
<dbReference type="GO" id="GO:0004866">
    <property type="term" value="F:endopeptidase inhibitor activity"/>
    <property type="evidence" value="ECO:0007669"/>
    <property type="project" value="TreeGrafter"/>
</dbReference>
<comment type="caution">
    <text evidence="2">The sequence shown here is derived from an EMBL/GenBank/DDBJ whole genome shotgun (WGS) entry which is preliminary data.</text>
</comment>
<dbReference type="AlphaFoldDB" id="A0A1V6Q106"/>
<accession>A0A1V6Q106</accession>
<comment type="similarity">
    <text evidence="1">Belongs to the protease inhibitor I9 family.</text>
</comment>
<dbReference type="PANTHER" id="PTHR28288:SF2">
    <property type="entry name" value="PROTEASE B INHIBITOR 2"/>
    <property type="match status" value="1"/>
</dbReference>
<dbReference type="FunFam" id="3.30.70.80:FF:000005">
    <property type="entry name" value="Proteinase inhibitor I2B"/>
    <property type="match status" value="1"/>
</dbReference>